<name>A0ABU6ZXU1_9FABA</name>
<protein>
    <submittedName>
        <fullName evidence="1">Uncharacterized protein</fullName>
    </submittedName>
</protein>
<comment type="caution">
    <text evidence="1">The sequence shown here is derived from an EMBL/GenBank/DDBJ whole genome shotgun (WGS) entry which is preliminary data.</text>
</comment>
<sequence length="63" mass="7240">ECSQIPLNIQCEEGATLEQDNNLEVENCTQWASLMCQEAFWHIPSADVRQGWAVNISWFRTVV</sequence>
<reference evidence="1 2" key="1">
    <citation type="journal article" date="2023" name="Plants (Basel)">
        <title>Bridging the Gap: Combining Genomics and Transcriptomics Approaches to Understand Stylosanthes scabra, an Orphan Legume from the Brazilian Caatinga.</title>
        <authorList>
            <person name="Ferreira-Neto J.R.C."/>
            <person name="da Silva M.D."/>
            <person name="Binneck E."/>
            <person name="de Melo N.F."/>
            <person name="da Silva R.H."/>
            <person name="de Melo A.L.T.M."/>
            <person name="Pandolfi V."/>
            <person name="Bustamante F.O."/>
            <person name="Brasileiro-Vidal A.C."/>
            <person name="Benko-Iseppon A.M."/>
        </authorList>
    </citation>
    <scope>NUCLEOTIDE SEQUENCE [LARGE SCALE GENOMIC DNA]</scope>
    <source>
        <tissue evidence="1">Leaves</tissue>
    </source>
</reference>
<dbReference type="Proteomes" id="UP001341840">
    <property type="component" value="Unassembled WGS sequence"/>
</dbReference>
<dbReference type="EMBL" id="JASCZI010276472">
    <property type="protein sequence ID" value="MED6226823.1"/>
    <property type="molecule type" value="Genomic_DNA"/>
</dbReference>
<feature type="non-terminal residue" evidence="1">
    <location>
        <position position="1"/>
    </location>
</feature>
<gene>
    <name evidence="1" type="ORF">PIB30_107523</name>
</gene>
<proteinExistence type="predicted"/>
<keyword evidence="2" id="KW-1185">Reference proteome</keyword>
<organism evidence="1 2">
    <name type="scientific">Stylosanthes scabra</name>
    <dbReference type="NCBI Taxonomy" id="79078"/>
    <lineage>
        <taxon>Eukaryota</taxon>
        <taxon>Viridiplantae</taxon>
        <taxon>Streptophyta</taxon>
        <taxon>Embryophyta</taxon>
        <taxon>Tracheophyta</taxon>
        <taxon>Spermatophyta</taxon>
        <taxon>Magnoliopsida</taxon>
        <taxon>eudicotyledons</taxon>
        <taxon>Gunneridae</taxon>
        <taxon>Pentapetalae</taxon>
        <taxon>rosids</taxon>
        <taxon>fabids</taxon>
        <taxon>Fabales</taxon>
        <taxon>Fabaceae</taxon>
        <taxon>Papilionoideae</taxon>
        <taxon>50 kb inversion clade</taxon>
        <taxon>dalbergioids sensu lato</taxon>
        <taxon>Dalbergieae</taxon>
        <taxon>Pterocarpus clade</taxon>
        <taxon>Stylosanthes</taxon>
    </lineage>
</organism>
<evidence type="ECO:0000313" key="1">
    <source>
        <dbReference type="EMBL" id="MED6226823.1"/>
    </source>
</evidence>
<accession>A0ABU6ZXU1</accession>
<evidence type="ECO:0000313" key="2">
    <source>
        <dbReference type="Proteomes" id="UP001341840"/>
    </source>
</evidence>